<dbReference type="RefSeq" id="WP_344722701.1">
    <property type="nucleotide sequence ID" value="NZ_BAAAUS010000013.1"/>
</dbReference>
<dbReference type="Pfam" id="PF00582">
    <property type="entry name" value="Usp"/>
    <property type="match status" value="2"/>
</dbReference>
<dbReference type="CDD" id="cd00293">
    <property type="entry name" value="USP-like"/>
    <property type="match status" value="1"/>
</dbReference>
<gene>
    <name evidence="4" type="ORF">ACFSJD_07770</name>
</gene>
<sequence length="319" mass="33940">MNAIEQDARTFDEPAVVVGVDGTRTALDAVRWAAAEARVRGLPLRIVHAAPYVRGQDGPAARRARDILARAFTVARRTEPGLSVATHCSGQPPADSLLAASENARLLVVGMGGGERPQEVLIGSVALDVCGCAPCPVTVVRGHLDRTGWRPVLVGVDRPVDDAAVLDVAFADARLHGDRLVVLHARHGTGTAYERAAGHDQAAHMATWDRLADELAPWAMRFPDVAVELEIRHGQPTPTLLAAAVQARMVVLGSRGRSAPARALFGSTSRQVLRRSTVPVTIVSSRAARPEDAEPGTTPDRESVATGADLDPHDRSQLW</sequence>
<feature type="region of interest" description="Disordered" evidence="2">
    <location>
        <begin position="283"/>
        <end position="319"/>
    </location>
</feature>
<evidence type="ECO:0000313" key="5">
    <source>
        <dbReference type="Proteomes" id="UP001597114"/>
    </source>
</evidence>
<evidence type="ECO:0000259" key="3">
    <source>
        <dbReference type="Pfam" id="PF00582"/>
    </source>
</evidence>
<dbReference type="Gene3D" id="3.40.50.620">
    <property type="entry name" value="HUPs"/>
    <property type="match status" value="2"/>
</dbReference>
<dbReference type="Proteomes" id="UP001597114">
    <property type="component" value="Unassembled WGS sequence"/>
</dbReference>
<name>A0ABW4EPL2_9PSEU</name>
<dbReference type="InterPro" id="IPR014729">
    <property type="entry name" value="Rossmann-like_a/b/a_fold"/>
</dbReference>
<dbReference type="EMBL" id="JBHUCO010000008">
    <property type="protein sequence ID" value="MFD1517378.1"/>
    <property type="molecule type" value="Genomic_DNA"/>
</dbReference>
<dbReference type="PANTHER" id="PTHR46268">
    <property type="entry name" value="STRESS RESPONSE PROTEIN NHAX"/>
    <property type="match status" value="1"/>
</dbReference>
<dbReference type="PANTHER" id="PTHR46268:SF6">
    <property type="entry name" value="UNIVERSAL STRESS PROTEIN UP12"/>
    <property type="match status" value="1"/>
</dbReference>
<feature type="compositionally biased region" description="Basic and acidic residues" evidence="2">
    <location>
        <begin position="310"/>
        <end position="319"/>
    </location>
</feature>
<organism evidence="4 5">
    <name type="scientific">Pseudonocardia yunnanensis</name>
    <dbReference type="NCBI Taxonomy" id="58107"/>
    <lineage>
        <taxon>Bacteria</taxon>
        <taxon>Bacillati</taxon>
        <taxon>Actinomycetota</taxon>
        <taxon>Actinomycetes</taxon>
        <taxon>Pseudonocardiales</taxon>
        <taxon>Pseudonocardiaceae</taxon>
        <taxon>Pseudonocardia</taxon>
    </lineage>
</organism>
<reference evidence="5" key="1">
    <citation type="journal article" date="2019" name="Int. J. Syst. Evol. Microbiol.">
        <title>The Global Catalogue of Microorganisms (GCM) 10K type strain sequencing project: providing services to taxonomists for standard genome sequencing and annotation.</title>
        <authorList>
            <consortium name="The Broad Institute Genomics Platform"/>
            <consortium name="The Broad Institute Genome Sequencing Center for Infectious Disease"/>
            <person name="Wu L."/>
            <person name="Ma J."/>
        </authorList>
    </citation>
    <scope>NUCLEOTIDE SEQUENCE [LARGE SCALE GENOMIC DNA]</scope>
    <source>
        <strain evidence="5">CCM 7043</strain>
    </source>
</reference>
<feature type="domain" description="UspA" evidence="3">
    <location>
        <begin position="16"/>
        <end position="141"/>
    </location>
</feature>
<evidence type="ECO:0000256" key="1">
    <source>
        <dbReference type="ARBA" id="ARBA00008791"/>
    </source>
</evidence>
<keyword evidence="5" id="KW-1185">Reference proteome</keyword>
<evidence type="ECO:0000313" key="4">
    <source>
        <dbReference type="EMBL" id="MFD1517378.1"/>
    </source>
</evidence>
<accession>A0ABW4EPL2</accession>
<dbReference type="InterPro" id="IPR006016">
    <property type="entry name" value="UspA"/>
</dbReference>
<protein>
    <submittedName>
        <fullName evidence="4">Universal stress protein</fullName>
    </submittedName>
</protein>
<comment type="caution">
    <text evidence="4">The sequence shown here is derived from an EMBL/GenBank/DDBJ whole genome shotgun (WGS) entry which is preliminary data.</text>
</comment>
<feature type="domain" description="UspA" evidence="3">
    <location>
        <begin position="149"/>
        <end position="283"/>
    </location>
</feature>
<proteinExistence type="inferred from homology"/>
<dbReference type="SUPFAM" id="SSF52402">
    <property type="entry name" value="Adenine nucleotide alpha hydrolases-like"/>
    <property type="match status" value="2"/>
</dbReference>
<dbReference type="PRINTS" id="PR01438">
    <property type="entry name" value="UNVRSLSTRESS"/>
</dbReference>
<evidence type="ECO:0000256" key="2">
    <source>
        <dbReference type="SAM" id="MobiDB-lite"/>
    </source>
</evidence>
<dbReference type="InterPro" id="IPR006015">
    <property type="entry name" value="Universal_stress_UspA"/>
</dbReference>
<comment type="similarity">
    <text evidence="1">Belongs to the universal stress protein A family.</text>
</comment>